<accession>A0A7J0CR19</accession>
<feature type="region of interest" description="Disordered" evidence="1">
    <location>
        <begin position="108"/>
        <end position="129"/>
    </location>
</feature>
<reference evidence="2 3" key="1">
    <citation type="submission" date="2020-05" db="EMBL/GenBank/DDBJ databases">
        <title>Whole genome shotgun sequence of Streptomyces microflavus NBRC 13062.</title>
        <authorList>
            <person name="Komaki H."/>
            <person name="Tamura T."/>
        </authorList>
    </citation>
    <scope>NUCLEOTIDE SEQUENCE [LARGE SCALE GENOMIC DNA]</scope>
    <source>
        <strain evidence="2 3">NBRC 13062</strain>
    </source>
</reference>
<evidence type="ECO:0000313" key="2">
    <source>
        <dbReference type="EMBL" id="GFN04849.1"/>
    </source>
</evidence>
<proteinExistence type="predicted"/>
<sequence>MGAGRGPGAGERPGAGRGRPGPWGVPVPGRPPGRRAGRAAGCGAGGHQGGGAAGEPGPYGALGEDLAALQEGRGERFPAQGAQGRQIVGAGVVSGRQGVLEELQIAGDGAGKGGAVAGEVGEEERSQPARLPDRLVHGAREPQAVLDILVGQGHGVEGDGEGTSEHPQLVRAERHAAS</sequence>
<feature type="region of interest" description="Disordered" evidence="1">
    <location>
        <begin position="152"/>
        <end position="178"/>
    </location>
</feature>
<comment type="caution">
    <text evidence="2">The sequence shown here is derived from an EMBL/GenBank/DDBJ whole genome shotgun (WGS) entry which is preliminary data.</text>
</comment>
<feature type="compositionally biased region" description="Gly residues" evidence="1">
    <location>
        <begin position="1"/>
        <end position="21"/>
    </location>
</feature>
<organism evidence="2 3">
    <name type="scientific">Streptomyces microflavus</name>
    <name type="common">Streptomyces lipmanii</name>
    <dbReference type="NCBI Taxonomy" id="1919"/>
    <lineage>
        <taxon>Bacteria</taxon>
        <taxon>Bacillati</taxon>
        <taxon>Actinomycetota</taxon>
        <taxon>Actinomycetes</taxon>
        <taxon>Kitasatosporales</taxon>
        <taxon>Streptomycetaceae</taxon>
        <taxon>Streptomyces</taxon>
    </lineage>
</organism>
<protein>
    <submittedName>
        <fullName evidence="2">Uncharacterized protein</fullName>
    </submittedName>
</protein>
<evidence type="ECO:0000256" key="1">
    <source>
        <dbReference type="SAM" id="MobiDB-lite"/>
    </source>
</evidence>
<evidence type="ECO:0000313" key="3">
    <source>
        <dbReference type="Proteomes" id="UP000498740"/>
    </source>
</evidence>
<dbReference type="EMBL" id="BLWD01000001">
    <property type="protein sequence ID" value="GFN04849.1"/>
    <property type="molecule type" value="Genomic_DNA"/>
</dbReference>
<name>A0A7J0CR19_STRMI</name>
<gene>
    <name evidence="2" type="ORF">Smic_34050</name>
</gene>
<dbReference type="Proteomes" id="UP000498740">
    <property type="component" value="Unassembled WGS sequence"/>
</dbReference>
<dbReference type="AlphaFoldDB" id="A0A7J0CR19"/>
<feature type="region of interest" description="Disordered" evidence="1">
    <location>
        <begin position="1"/>
        <end position="59"/>
    </location>
</feature>
<feature type="compositionally biased region" description="Gly residues" evidence="1">
    <location>
        <begin position="40"/>
        <end position="54"/>
    </location>
</feature>